<evidence type="ECO:0000259" key="2">
    <source>
        <dbReference type="Pfam" id="PF20515"/>
    </source>
</evidence>
<dbReference type="AlphaFoldDB" id="A0A5B0RDA1"/>
<name>A0A5B0RDA1_PUCGR</name>
<organism evidence="3 4">
    <name type="scientific">Puccinia graminis f. sp. tritici</name>
    <dbReference type="NCBI Taxonomy" id="56615"/>
    <lineage>
        <taxon>Eukaryota</taxon>
        <taxon>Fungi</taxon>
        <taxon>Dikarya</taxon>
        <taxon>Basidiomycota</taxon>
        <taxon>Pucciniomycotina</taxon>
        <taxon>Pucciniomycetes</taxon>
        <taxon>Pucciniales</taxon>
        <taxon>Pucciniaceae</taxon>
        <taxon>Puccinia</taxon>
    </lineage>
</organism>
<evidence type="ECO:0000256" key="1">
    <source>
        <dbReference type="SAM" id="MobiDB-lite"/>
    </source>
</evidence>
<feature type="region of interest" description="Disordered" evidence="1">
    <location>
        <begin position="218"/>
        <end position="273"/>
    </location>
</feature>
<evidence type="ECO:0000313" key="3">
    <source>
        <dbReference type="EMBL" id="KAA1123188.1"/>
    </source>
</evidence>
<feature type="domain" description="Tet-like 2OG-Fe(II) oxygenase" evidence="2">
    <location>
        <begin position="356"/>
        <end position="555"/>
    </location>
</feature>
<dbReference type="Pfam" id="PF20515">
    <property type="entry name" value="2OG-FeII_Oxy_6"/>
    <property type="match status" value="1"/>
</dbReference>
<keyword evidence="3" id="KW-0378">Hydrolase</keyword>
<protein>
    <submittedName>
        <fullName evidence="3">Ubiquitin carboxyl-terminal hydrolase 7</fullName>
    </submittedName>
</protein>
<dbReference type="GO" id="GO:0016787">
    <property type="term" value="F:hydrolase activity"/>
    <property type="evidence" value="ECO:0007669"/>
    <property type="project" value="UniProtKB-KW"/>
</dbReference>
<sequence>MVDYVSNMHTARTFLRFVYSLNDFKPLPPAFPPFKRLSLEPITRSETIAPIKSLPSISSSNRFRYISFVLRNPPSTLHLSLLVSHVPFVTKSILLIASSTYQDRCKTYLPLKSYQSITVAMTRTKRKHLLRALKREGPLPLGGPDRLTMGNSINRQGHKGACAVVQPALKTATCIDGRSESPLSLGNTDLLARRKANNHQGYKEACVVSLPINKDASLPATSPLPTSSPDILEKRQDNKPQLQKKRRAVSSSTARAMSHRVHKPRNPPPQYASATAKKIARAYRKLKPSDDSYFIICSPSKARVSRKPIINLPVLNKPPRQIVLSSSLAPHFIFETHSFDVSPPTPTFTKLCEVIETLHAMAKYRPCNKRNANRLNGEMHLIGFRPGNDRGKSAGTYARRTDLTPAQSAHDDTLWAKLQSFNKFLSQRMEAISHSAYQQNKELMNKRGIPNWSQEEWAEMRKEDQIEFQFASNVSVTFNDFYNKPHQDKKDINGWTYGIFAYVDLETGKPIPPPSTELGHGFLFPRHAYLIDFVKSSGIMELVWQTTKFEHCTTMPPPSLRKQKGRTWTHQGCSFQINKDLAKVAQELKDASPQFVEKKTLCKKQKYGA</sequence>
<accession>A0A5B0RDA1</accession>
<evidence type="ECO:0000313" key="4">
    <source>
        <dbReference type="Proteomes" id="UP000325313"/>
    </source>
</evidence>
<proteinExistence type="predicted"/>
<reference evidence="3 4" key="1">
    <citation type="submission" date="2019-05" db="EMBL/GenBank/DDBJ databases">
        <title>Emergence of the Ug99 lineage of the wheat stem rust pathogen through somatic hybridization.</title>
        <authorList>
            <person name="Li F."/>
            <person name="Upadhyaya N.M."/>
            <person name="Sperschneider J."/>
            <person name="Matny O."/>
            <person name="Nguyen-Phuc H."/>
            <person name="Mago R."/>
            <person name="Raley C."/>
            <person name="Miller M.E."/>
            <person name="Silverstein K.A.T."/>
            <person name="Henningsen E."/>
            <person name="Hirsch C.D."/>
            <person name="Visser B."/>
            <person name="Pretorius Z.A."/>
            <person name="Steffenson B.J."/>
            <person name="Schwessinger B."/>
            <person name="Dodds P.N."/>
            <person name="Figueroa M."/>
        </authorList>
    </citation>
    <scope>NUCLEOTIDE SEQUENCE [LARGE SCALE GENOMIC DNA]</scope>
    <source>
        <strain evidence="3 4">Ug99</strain>
    </source>
</reference>
<gene>
    <name evidence="3" type="primary">USP7_37</name>
    <name evidence="3" type="ORF">PGTUg99_021284</name>
</gene>
<dbReference type="Proteomes" id="UP000325313">
    <property type="component" value="Unassembled WGS sequence"/>
</dbReference>
<dbReference type="EMBL" id="VDEP01000211">
    <property type="protein sequence ID" value="KAA1123188.1"/>
    <property type="molecule type" value="Genomic_DNA"/>
</dbReference>
<dbReference type="InterPro" id="IPR046798">
    <property type="entry name" value="2OG-FeII_Oxy_6"/>
</dbReference>
<comment type="caution">
    <text evidence="3">The sequence shown here is derived from an EMBL/GenBank/DDBJ whole genome shotgun (WGS) entry which is preliminary data.</text>
</comment>
<feature type="compositionally biased region" description="Low complexity" evidence="1">
    <location>
        <begin position="218"/>
        <end position="229"/>
    </location>
</feature>